<evidence type="ECO:0000313" key="2">
    <source>
        <dbReference type="Proteomes" id="UP001060771"/>
    </source>
</evidence>
<keyword evidence="2" id="KW-1185">Reference proteome</keyword>
<proteinExistence type="predicted"/>
<gene>
    <name evidence="1" type="ORF">Vsou_24120</name>
</gene>
<organism evidence="1 2">
    <name type="scientific">Vulcanisaeta souniana JCM 11219</name>
    <dbReference type="NCBI Taxonomy" id="1293586"/>
    <lineage>
        <taxon>Archaea</taxon>
        <taxon>Thermoproteota</taxon>
        <taxon>Thermoprotei</taxon>
        <taxon>Thermoproteales</taxon>
        <taxon>Thermoproteaceae</taxon>
        <taxon>Vulcanisaeta</taxon>
    </lineage>
</organism>
<reference evidence="2" key="1">
    <citation type="submission" date="2022-09" db="EMBL/GenBank/DDBJ databases">
        <title>Complete genome sequence of Vulcanisaeta souniana.</title>
        <authorList>
            <person name="Kato S."/>
            <person name="Itoh T."/>
            <person name="Ohkuma M."/>
        </authorList>
    </citation>
    <scope>NUCLEOTIDE SEQUENCE [LARGE SCALE GENOMIC DNA]</scope>
    <source>
        <strain evidence="2">JCM 11219</strain>
    </source>
</reference>
<name>A0ABN6SYX3_9CREN</name>
<accession>A0ABN6SYX3</accession>
<dbReference type="EMBL" id="AP026830">
    <property type="protein sequence ID" value="BDR93319.1"/>
    <property type="molecule type" value="Genomic_DNA"/>
</dbReference>
<protein>
    <submittedName>
        <fullName evidence="1">Uncharacterized protein</fullName>
    </submittedName>
</protein>
<dbReference type="Proteomes" id="UP001060771">
    <property type="component" value="Chromosome"/>
</dbReference>
<sequence>MKIKRWYTLGCQPYVLYYGNNFFNRLRKVYGIGMLDRPLLKIFERYGENANFLNREQAAGLLNSVKGQGSVTVSNAQIMKNLFEALFLPTALIYSYLKKLSFSEAAETDGFIIMEFMGSQSRPMKITPRIVYMWFIIPKSEEGCKRSEDLMKKIKQDTGAVPISQEEWEELKPLIEKFSKVLPVYGSGENLWEKI</sequence>
<evidence type="ECO:0000313" key="1">
    <source>
        <dbReference type="EMBL" id="BDR93319.1"/>
    </source>
</evidence>
<dbReference type="RefSeq" id="WP_054844731.1">
    <property type="nucleotide sequence ID" value="NZ_BBBK01000037.1"/>
</dbReference>